<evidence type="ECO:0000313" key="3">
    <source>
        <dbReference type="Proteomes" id="UP000503162"/>
    </source>
</evidence>
<dbReference type="KEGG" id="hcz:G9Q37_10545"/>
<evidence type="ECO:0000259" key="1">
    <source>
        <dbReference type="SMART" id="SM00460"/>
    </source>
</evidence>
<dbReference type="Pfam" id="PF08379">
    <property type="entry name" value="Bact_transglu_N"/>
    <property type="match status" value="1"/>
</dbReference>
<keyword evidence="3" id="KW-1185">Reference proteome</keyword>
<dbReference type="PANTHER" id="PTHR33490">
    <property type="entry name" value="BLR5614 PROTEIN-RELATED"/>
    <property type="match status" value="1"/>
</dbReference>
<dbReference type="SMART" id="SM00460">
    <property type="entry name" value="TGc"/>
    <property type="match status" value="1"/>
</dbReference>
<accession>A0A6G8IHC9</accession>
<proteinExistence type="predicted"/>
<feature type="domain" description="Transglutaminase-like" evidence="1">
    <location>
        <begin position="179"/>
        <end position="254"/>
    </location>
</feature>
<dbReference type="Proteomes" id="UP000503162">
    <property type="component" value="Chromosome"/>
</dbReference>
<name>A0A6G8IHC9_9BURK</name>
<evidence type="ECO:0000313" key="2">
    <source>
        <dbReference type="EMBL" id="QIM52553.1"/>
    </source>
</evidence>
<gene>
    <name evidence="2" type="ORF">G9Q37_10545</name>
</gene>
<dbReference type="AlphaFoldDB" id="A0A6G8IHC9"/>
<dbReference type="RefSeq" id="WP_166227155.1">
    <property type="nucleotide sequence ID" value="NZ_CP049989.1"/>
</dbReference>
<dbReference type="Pfam" id="PF01841">
    <property type="entry name" value="Transglut_core"/>
    <property type="match status" value="1"/>
</dbReference>
<dbReference type="EMBL" id="CP049989">
    <property type="protein sequence ID" value="QIM52553.1"/>
    <property type="molecule type" value="Genomic_DNA"/>
</dbReference>
<organism evidence="2 3">
    <name type="scientific">Hydrogenophaga crocea</name>
    <dbReference type="NCBI Taxonomy" id="2716225"/>
    <lineage>
        <taxon>Bacteria</taxon>
        <taxon>Pseudomonadati</taxon>
        <taxon>Pseudomonadota</taxon>
        <taxon>Betaproteobacteria</taxon>
        <taxon>Burkholderiales</taxon>
        <taxon>Comamonadaceae</taxon>
        <taxon>Hydrogenophaga</taxon>
    </lineage>
</organism>
<dbReference type="SUPFAM" id="SSF54001">
    <property type="entry name" value="Cysteine proteinases"/>
    <property type="match status" value="1"/>
</dbReference>
<protein>
    <submittedName>
        <fullName evidence="2">Transglutaminase family protein</fullName>
    </submittedName>
</protein>
<reference evidence="2 3" key="1">
    <citation type="submission" date="2020-03" db="EMBL/GenBank/DDBJ databases">
        <title>Hydrogenophaga sp. nov. isolated from cyanobacterial mat.</title>
        <authorList>
            <person name="Thorat V."/>
            <person name="Kirdat K."/>
            <person name="Tiwarekar B."/>
            <person name="Costa E.D."/>
            <person name="Yadav A."/>
        </authorList>
    </citation>
    <scope>NUCLEOTIDE SEQUENCE [LARGE SCALE GENOMIC DNA]</scope>
    <source>
        <strain evidence="2 3">BA0156</strain>
    </source>
</reference>
<dbReference type="Gene3D" id="3.10.620.30">
    <property type="match status" value="1"/>
</dbReference>
<dbReference type="InterPro" id="IPR038765">
    <property type="entry name" value="Papain-like_cys_pep_sf"/>
</dbReference>
<sequence>MELRIRHCTTYRYQSPVDMAQHMLHLTPRETATQRVLAHRLAIAPEPATVHQTKDAHGNLRTFFAQEAPHEALSVLADSTVHTRAPQPLPEGAPWRGMAWERVREHFRYRVNAPYEAAAEFVFASPMVPRDEAFSEWARPAFEPGLPLLQAARALMERIHTELRYETASTEVNTPALEALAQGKGVCQDFAHIMIGCLRSLGLPARYVSGYLLTQPPPGKPRLIGADASHAWVSVYAPASGDTPGQWFDFDPTNNRCGAGSPGEDYVVLAIGRDFSDVSPMRGVIQGGAQHTLEVAVTVAPPAELEGRELDPREGH</sequence>
<dbReference type="InterPro" id="IPR002931">
    <property type="entry name" value="Transglutaminase-like"/>
</dbReference>
<dbReference type="InterPro" id="IPR013589">
    <property type="entry name" value="Bac_transglu_N"/>
</dbReference>
<dbReference type="PANTHER" id="PTHR33490:SF7">
    <property type="entry name" value="BLR2979 PROTEIN"/>
    <property type="match status" value="1"/>
</dbReference>